<keyword evidence="2" id="KW-0732">Signal</keyword>
<dbReference type="Gene3D" id="3.60.20.10">
    <property type="entry name" value="Glutamine Phosphoribosylpyrophosphate, subunit 1, domain 1"/>
    <property type="match status" value="1"/>
</dbReference>
<keyword evidence="4" id="KW-0865">Zymogen</keyword>
<name>A0ABQ6IN70_9MICO</name>
<dbReference type="Gene3D" id="1.10.439.10">
    <property type="entry name" value="Penicillin Amidohydrolase, domain 1"/>
    <property type="match status" value="1"/>
</dbReference>
<dbReference type="Gene3D" id="2.30.120.10">
    <property type="match status" value="1"/>
</dbReference>
<dbReference type="InterPro" id="IPR014395">
    <property type="entry name" value="Pen/GL7ACA/AHL_acylase"/>
</dbReference>
<proteinExistence type="inferred from homology"/>
<reference evidence="6" key="1">
    <citation type="journal article" date="2019" name="Int. J. Syst. Evol. Microbiol.">
        <title>The Global Catalogue of Microorganisms (GCM) 10K type strain sequencing project: providing services to taxonomists for standard genome sequencing and annotation.</title>
        <authorList>
            <consortium name="The Broad Institute Genomics Platform"/>
            <consortium name="The Broad Institute Genome Sequencing Center for Infectious Disease"/>
            <person name="Wu L."/>
            <person name="Ma J."/>
        </authorList>
    </citation>
    <scope>NUCLEOTIDE SEQUENCE [LARGE SCALE GENOMIC DNA]</scope>
    <source>
        <strain evidence="6">NBRC 113072</strain>
    </source>
</reference>
<dbReference type="SUPFAM" id="SSF56235">
    <property type="entry name" value="N-terminal nucleophile aminohydrolases (Ntn hydrolases)"/>
    <property type="match status" value="1"/>
</dbReference>
<evidence type="ECO:0000313" key="5">
    <source>
        <dbReference type="EMBL" id="GMA38775.1"/>
    </source>
</evidence>
<evidence type="ECO:0000256" key="2">
    <source>
        <dbReference type="ARBA" id="ARBA00022729"/>
    </source>
</evidence>
<dbReference type="InterPro" id="IPR002692">
    <property type="entry name" value="S45"/>
</dbReference>
<comment type="caution">
    <text evidence="5">The sequence shown here is derived from an EMBL/GenBank/DDBJ whole genome shotgun (WGS) entry which is preliminary data.</text>
</comment>
<dbReference type="Pfam" id="PF01804">
    <property type="entry name" value="Penicil_amidase"/>
    <property type="match status" value="1"/>
</dbReference>
<dbReference type="PANTHER" id="PTHR34218:SF3">
    <property type="entry name" value="ACYL-HOMOSERINE LACTONE ACYLASE PVDQ"/>
    <property type="match status" value="1"/>
</dbReference>
<dbReference type="InterPro" id="IPR043147">
    <property type="entry name" value="Penicillin_amidase_A-knob"/>
</dbReference>
<evidence type="ECO:0000256" key="3">
    <source>
        <dbReference type="ARBA" id="ARBA00022801"/>
    </source>
</evidence>
<dbReference type="InterPro" id="IPR023343">
    <property type="entry name" value="Penicillin_amidase_dom1"/>
</dbReference>
<evidence type="ECO:0000313" key="6">
    <source>
        <dbReference type="Proteomes" id="UP001157126"/>
    </source>
</evidence>
<dbReference type="InterPro" id="IPR043146">
    <property type="entry name" value="Penicillin_amidase_N_B-knob"/>
</dbReference>
<organism evidence="5 6">
    <name type="scientific">Mobilicoccus caccae</name>
    <dbReference type="NCBI Taxonomy" id="1859295"/>
    <lineage>
        <taxon>Bacteria</taxon>
        <taxon>Bacillati</taxon>
        <taxon>Actinomycetota</taxon>
        <taxon>Actinomycetes</taxon>
        <taxon>Micrococcales</taxon>
        <taxon>Dermatophilaceae</taxon>
        <taxon>Mobilicoccus</taxon>
    </lineage>
</organism>
<dbReference type="Proteomes" id="UP001157126">
    <property type="component" value="Unassembled WGS sequence"/>
</dbReference>
<protein>
    <submittedName>
        <fullName evidence="5">Penicillin amidase</fullName>
    </submittedName>
</protein>
<dbReference type="RefSeq" id="WP_284302816.1">
    <property type="nucleotide sequence ID" value="NZ_BSUO01000001.1"/>
</dbReference>
<keyword evidence="6" id="KW-1185">Reference proteome</keyword>
<gene>
    <name evidence="5" type="ORF">GCM10025883_08200</name>
</gene>
<dbReference type="Gene3D" id="1.10.1400.10">
    <property type="match status" value="1"/>
</dbReference>
<keyword evidence="3" id="KW-0378">Hydrolase</keyword>
<dbReference type="InterPro" id="IPR029055">
    <property type="entry name" value="Ntn_hydrolases_N"/>
</dbReference>
<sequence>MLAATETPATTDITHRTVAGLEKKVTIDVDRWGIPHIFAESTNDVFLAQGFNAARDRLFQIDLSHRRGLGKLSEVFGDKYLEQDRAARLFLYRGDMDAEWASYGPGAKQIATKFAAGINAYIDWLKDNPDQLPPEFEALGYTPDRWTPEDIVRIRTHALVDGLEDEVGRAKLACENALGLDDLRMKREPSTTTSVPAGLDPCLPKDVLGVYEDATKSVKFTGDLENPLEFTAAGDAAEPDGSNNWVVSPRRSATGRAVLANDPHRVHQAPSLRYVAHLSAPGMNVIGGGEPALPGISIGHNGSIAFGLTIFGTDAQDLYTYDLDETGTKYRYKGGWEDIRTETEKIGVRGGAPVTKDVSFTRHGPVVHVDKAKRKAYAIRSVWSDPGTSAYFASIGYMRANNWSEFVAALRRWGAPGENQVYADAKGNIGWKAAAFAPRRTGYDGLLPVPGDGRYEWNGYIPSENLPEVYNPRQGWFATANQFNLPPNTPREDVTAYEWSYPDRHRRISHVLSRQPQHTLEDSKALQHDVVSTRAQWLTRLIRPLESDDPTTTAALDLMSGWNGSEHLGSVQAMLFEKYWEERLNHAVRDVLVPEDKRKLVEDVDWLVVEDVLKHPKKYTSTLGADPEAARDRILLATLTDAYTKALSERGAVSEKTWGYEGNKVTMNHPLGKHDGRLDVGPFAIPGSSTTPIASGRASYKQVIDVGNWDASWVMNTPGQSGDPASKHYRDLAEPWSKGEYVPMLYSRKAIEKHTTQRIVLSPAQG</sequence>
<evidence type="ECO:0000256" key="4">
    <source>
        <dbReference type="ARBA" id="ARBA00023145"/>
    </source>
</evidence>
<dbReference type="EMBL" id="BSUO01000001">
    <property type="protein sequence ID" value="GMA38775.1"/>
    <property type="molecule type" value="Genomic_DNA"/>
</dbReference>
<dbReference type="PIRSF" id="PIRSF001227">
    <property type="entry name" value="Pen_acylase"/>
    <property type="match status" value="1"/>
</dbReference>
<dbReference type="PANTHER" id="PTHR34218">
    <property type="entry name" value="PEPTIDASE S45 PENICILLIN AMIDASE"/>
    <property type="match status" value="1"/>
</dbReference>
<dbReference type="CDD" id="cd03747">
    <property type="entry name" value="Ntn_PGA_like"/>
    <property type="match status" value="1"/>
</dbReference>
<comment type="similarity">
    <text evidence="1">Belongs to the peptidase S45 family.</text>
</comment>
<accession>A0ABQ6IN70</accession>
<evidence type="ECO:0000256" key="1">
    <source>
        <dbReference type="ARBA" id="ARBA00006586"/>
    </source>
</evidence>